<keyword evidence="4" id="KW-1185">Reference proteome</keyword>
<dbReference type="PANTHER" id="PTHR43861">
    <property type="entry name" value="TRANS-ACONITATE 2-METHYLTRANSFERASE-RELATED"/>
    <property type="match status" value="1"/>
</dbReference>
<dbReference type="GO" id="GO:0008168">
    <property type="term" value="F:methyltransferase activity"/>
    <property type="evidence" value="ECO:0007669"/>
    <property type="project" value="UniProtKB-KW"/>
</dbReference>
<dbReference type="SUPFAM" id="SSF53335">
    <property type="entry name" value="S-adenosyl-L-methionine-dependent methyltransferases"/>
    <property type="match status" value="1"/>
</dbReference>
<evidence type="ECO:0000313" key="4">
    <source>
        <dbReference type="Proteomes" id="UP001232973"/>
    </source>
</evidence>
<evidence type="ECO:0000259" key="2">
    <source>
        <dbReference type="Pfam" id="PF13649"/>
    </source>
</evidence>
<dbReference type="RefSeq" id="WP_274457336.1">
    <property type="nucleotide sequence ID" value="NZ_CP067097.1"/>
</dbReference>
<accession>A0ABT9XIR4</accession>
<keyword evidence="3" id="KW-0436">Ligase</keyword>
<dbReference type="InterPro" id="IPR029063">
    <property type="entry name" value="SAM-dependent_MTases_sf"/>
</dbReference>
<keyword evidence="3" id="KW-0489">Methyltransferase</keyword>
<dbReference type="InterPro" id="IPR041698">
    <property type="entry name" value="Methyltransf_25"/>
</dbReference>
<dbReference type="GO" id="GO:0016874">
    <property type="term" value="F:ligase activity"/>
    <property type="evidence" value="ECO:0007669"/>
    <property type="project" value="UniProtKB-KW"/>
</dbReference>
<dbReference type="Pfam" id="PF13649">
    <property type="entry name" value="Methyltransf_25"/>
    <property type="match status" value="1"/>
</dbReference>
<keyword evidence="1 3" id="KW-0808">Transferase</keyword>
<protein>
    <submittedName>
        <fullName evidence="3">tRNA (Cmo5U34)-methyltransferase</fullName>
        <ecNumber evidence="3">2.1.1.-</ecNumber>
    </submittedName>
</protein>
<proteinExistence type="predicted"/>
<comment type="caution">
    <text evidence="3">The sequence shown here is derived from an EMBL/GenBank/DDBJ whole genome shotgun (WGS) entry which is preliminary data.</text>
</comment>
<evidence type="ECO:0000313" key="3">
    <source>
        <dbReference type="EMBL" id="MDQ0190209.1"/>
    </source>
</evidence>
<feature type="domain" description="Methyltransferase" evidence="2">
    <location>
        <begin position="57"/>
        <end position="157"/>
    </location>
</feature>
<dbReference type="GO" id="GO:0032259">
    <property type="term" value="P:methylation"/>
    <property type="evidence" value="ECO:0007669"/>
    <property type="project" value="UniProtKB-KW"/>
</dbReference>
<gene>
    <name evidence="3" type="ORF">J2S03_002072</name>
</gene>
<sequence length="249" mass="26937">MEDTEPGRSVPVHFEQLNQTQIAHYPDNIRALLPTYDGLFSVINAYLQPLIPVNAKVLVVGAGGGMELAALGQANEAWRFTAVDPSLPMLALAQQVAADAGVLDRVTFCASTLQDVVDDTPVQASYDAATCVLVLHFLPDEAKRALLRDIAARLKPGAPVVIVSTFGEMDQSAVAMHARALEHHAAAATGHAKLALQLRRNIESSDFVSEDRLMALLDEAGLVDPQRFFQTYCIGGWLAWKQRESHGSP</sequence>
<dbReference type="CDD" id="cd02440">
    <property type="entry name" value="AdoMet_MTases"/>
    <property type="match status" value="1"/>
</dbReference>
<organism evidence="3 4">
    <name type="scientific">Alicyclobacillus cycloheptanicus</name>
    <dbReference type="NCBI Taxonomy" id="1457"/>
    <lineage>
        <taxon>Bacteria</taxon>
        <taxon>Bacillati</taxon>
        <taxon>Bacillota</taxon>
        <taxon>Bacilli</taxon>
        <taxon>Bacillales</taxon>
        <taxon>Alicyclobacillaceae</taxon>
        <taxon>Alicyclobacillus</taxon>
    </lineage>
</organism>
<name>A0ABT9XIR4_9BACL</name>
<dbReference type="EC" id="2.1.1.-" evidence="3"/>
<dbReference type="Proteomes" id="UP001232973">
    <property type="component" value="Unassembled WGS sequence"/>
</dbReference>
<evidence type="ECO:0000256" key="1">
    <source>
        <dbReference type="ARBA" id="ARBA00022679"/>
    </source>
</evidence>
<reference evidence="3 4" key="1">
    <citation type="submission" date="2023-07" db="EMBL/GenBank/DDBJ databases">
        <title>Genomic Encyclopedia of Type Strains, Phase IV (KMG-IV): sequencing the most valuable type-strain genomes for metagenomic binning, comparative biology and taxonomic classification.</title>
        <authorList>
            <person name="Goeker M."/>
        </authorList>
    </citation>
    <scope>NUCLEOTIDE SEQUENCE [LARGE SCALE GENOMIC DNA]</scope>
    <source>
        <strain evidence="3 4">DSM 4006</strain>
    </source>
</reference>
<dbReference type="Gene3D" id="3.40.50.150">
    <property type="entry name" value="Vaccinia Virus protein VP39"/>
    <property type="match status" value="1"/>
</dbReference>
<dbReference type="EMBL" id="JAUSTP010000015">
    <property type="protein sequence ID" value="MDQ0190209.1"/>
    <property type="molecule type" value="Genomic_DNA"/>
</dbReference>